<feature type="transmembrane region" description="Helical" evidence="5">
    <location>
        <begin position="92"/>
        <end position="110"/>
    </location>
</feature>
<reference evidence="7 8" key="1">
    <citation type="submission" date="2018-06" db="EMBL/GenBank/DDBJ databases">
        <authorList>
            <consortium name="Pathogen Informatics"/>
            <person name="Doyle S."/>
        </authorList>
    </citation>
    <scope>NUCLEOTIDE SEQUENCE [LARGE SCALE GENOMIC DNA]</scope>
    <source>
        <strain evidence="7 8">NCTC10588</strain>
    </source>
</reference>
<organism evidence="7 8">
    <name type="scientific">Elizabethkingia anophelis</name>
    <dbReference type="NCBI Taxonomy" id="1117645"/>
    <lineage>
        <taxon>Bacteria</taxon>
        <taxon>Pseudomonadati</taxon>
        <taxon>Bacteroidota</taxon>
        <taxon>Flavobacteriia</taxon>
        <taxon>Flavobacteriales</taxon>
        <taxon>Weeksellaceae</taxon>
        <taxon>Elizabethkingia</taxon>
    </lineage>
</organism>
<dbReference type="EMBL" id="UFYD01000001">
    <property type="protein sequence ID" value="STC99194.1"/>
    <property type="molecule type" value="Genomic_DNA"/>
</dbReference>
<protein>
    <submittedName>
        <fullName evidence="7">Yip1 domain</fullName>
    </submittedName>
</protein>
<feature type="transmembrane region" description="Helical" evidence="5">
    <location>
        <begin position="18"/>
        <end position="37"/>
    </location>
</feature>
<keyword evidence="4 5" id="KW-0472">Membrane</keyword>
<proteinExistence type="predicted"/>
<comment type="subcellular location">
    <subcellularLocation>
        <location evidence="1">Membrane</location>
        <topology evidence="1">Multi-pass membrane protein</topology>
    </subcellularLocation>
</comment>
<evidence type="ECO:0000256" key="4">
    <source>
        <dbReference type="ARBA" id="ARBA00023136"/>
    </source>
</evidence>
<evidence type="ECO:0000256" key="2">
    <source>
        <dbReference type="ARBA" id="ARBA00022692"/>
    </source>
</evidence>
<comment type="caution">
    <text evidence="7">The sequence shown here is derived from an EMBL/GenBank/DDBJ whole genome shotgun (WGS) entry which is preliminary data.</text>
</comment>
<dbReference type="RefSeq" id="WP_221407173.1">
    <property type="nucleotide sequence ID" value="NZ_FTQZ01000008.1"/>
</dbReference>
<name>A0A7Z7LUI2_9FLAO</name>
<dbReference type="GO" id="GO:0016020">
    <property type="term" value="C:membrane"/>
    <property type="evidence" value="ECO:0007669"/>
    <property type="project" value="UniProtKB-SubCell"/>
</dbReference>
<evidence type="ECO:0000256" key="3">
    <source>
        <dbReference type="ARBA" id="ARBA00022989"/>
    </source>
</evidence>
<evidence type="ECO:0000313" key="8">
    <source>
        <dbReference type="Proteomes" id="UP000254876"/>
    </source>
</evidence>
<feature type="transmembrane region" description="Helical" evidence="5">
    <location>
        <begin position="57"/>
        <end position="80"/>
    </location>
</feature>
<dbReference type="InterPro" id="IPR006977">
    <property type="entry name" value="Yip1_dom"/>
</dbReference>
<gene>
    <name evidence="7" type="ORF">NCTC10588_01241</name>
</gene>
<evidence type="ECO:0000259" key="6">
    <source>
        <dbReference type="Pfam" id="PF04893"/>
    </source>
</evidence>
<keyword evidence="3 5" id="KW-1133">Transmembrane helix</keyword>
<feature type="domain" description="Yip1" evidence="6">
    <location>
        <begin position="19"/>
        <end position="183"/>
    </location>
</feature>
<evidence type="ECO:0000256" key="1">
    <source>
        <dbReference type="ARBA" id="ARBA00004141"/>
    </source>
</evidence>
<evidence type="ECO:0000313" key="7">
    <source>
        <dbReference type="EMBL" id="STC99194.1"/>
    </source>
</evidence>
<accession>A0A7Z7LUI2</accession>
<sequence length="192" mass="22439">MNWKTLFNPFEKYSEYKLLLFGILFFIITPFVSYYTQNRMTSFMRFDRPEEVLTLKSSFLYCSISITSIILILYLIAVAFNRRSRFLDITNTILVSNAINIPILLLTHLIDVNKAFSSDGVNENFYQYIINLLFIIVITAIVISLVIYSIVLFFNGFKTATNIKKLPQIILFVFIFFVSLMICQILIPQLKF</sequence>
<feature type="transmembrane region" description="Helical" evidence="5">
    <location>
        <begin position="169"/>
        <end position="187"/>
    </location>
</feature>
<evidence type="ECO:0000256" key="5">
    <source>
        <dbReference type="SAM" id="Phobius"/>
    </source>
</evidence>
<dbReference type="Pfam" id="PF04893">
    <property type="entry name" value="Yip1"/>
    <property type="match status" value="1"/>
</dbReference>
<dbReference type="Proteomes" id="UP000254876">
    <property type="component" value="Unassembled WGS sequence"/>
</dbReference>
<feature type="transmembrane region" description="Helical" evidence="5">
    <location>
        <begin position="130"/>
        <end position="157"/>
    </location>
</feature>
<keyword evidence="2 5" id="KW-0812">Transmembrane</keyword>
<dbReference type="AlphaFoldDB" id="A0A7Z7LUI2"/>